<reference evidence="2 3" key="1">
    <citation type="submission" date="2017-05" db="EMBL/GenBank/DDBJ databases">
        <authorList>
            <person name="Varghese N."/>
            <person name="Submissions S."/>
        </authorList>
    </citation>
    <scope>NUCLEOTIDE SEQUENCE [LARGE SCALE GENOMIC DNA]</scope>
    <source>
        <strain evidence="2 3">DSM 15360</strain>
    </source>
</reference>
<keyword evidence="3" id="KW-1185">Reference proteome</keyword>
<protein>
    <submittedName>
        <fullName evidence="2">Uncharacterized protein</fullName>
    </submittedName>
</protein>
<evidence type="ECO:0000256" key="1">
    <source>
        <dbReference type="SAM" id="Phobius"/>
    </source>
</evidence>
<comment type="caution">
    <text evidence="2">The sequence shown here is derived from an EMBL/GenBank/DDBJ whole genome shotgun (WGS) entry which is preliminary data.</text>
</comment>
<organism evidence="2 3">
    <name type="scientific">Algoriphagus winogradskyi</name>
    <dbReference type="NCBI Taxonomy" id="237017"/>
    <lineage>
        <taxon>Bacteria</taxon>
        <taxon>Pseudomonadati</taxon>
        <taxon>Bacteroidota</taxon>
        <taxon>Cytophagia</taxon>
        <taxon>Cytophagales</taxon>
        <taxon>Cyclobacteriaceae</taxon>
        <taxon>Algoriphagus</taxon>
    </lineage>
</organism>
<keyword evidence="1" id="KW-0472">Membrane</keyword>
<feature type="transmembrane region" description="Helical" evidence="1">
    <location>
        <begin position="71"/>
        <end position="91"/>
    </location>
</feature>
<keyword evidence="1" id="KW-1133">Transmembrane helix</keyword>
<evidence type="ECO:0000313" key="2">
    <source>
        <dbReference type="EMBL" id="SMP08091.1"/>
    </source>
</evidence>
<feature type="transmembrane region" description="Helical" evidence="1">
    <location>
        <begin position="36"/>
        <end position="59"/>
    </location>
</feature>
<dbReference type="EMBL" id="FXUA01000001">
    <property type="protein sequence ID" value="SMP08091.1"/>
    <property type="molecule type" value="Genomic_DNA"/>
</dbReference>
<sequence length="92" mass="10374">MRGGLNDSTVTGINFLIVGYFICLWLVNFLELNSAIIVFFVELLTIPFLLAQLVFLVLGVKFVFQNKKRPLTIFSLFILAICSICTLASFFC</sequence>
<keyword evidence="1" id="KW-0812">Transmembrane</keyword>
<evidence type="ECO:0000313" key="3">
    <source>
        <dbReference type="Proteomes" id="UP001157915"/>
    </source>
</evidence>
<gene>
    <name evidence="2" type="ORF">SAMN06265367_101684</name>
</gene>
<accession>A0ABY1NFG4</accession>
<feature type="transmembrane region" description="Helical" evidence="1">
    <location>
        <begin position="12"/>
        <end position="30"/>
    </location>
</feature>
<proteinExistence type="predicted"/>
<name>A0ABY1NFG4_9BACT</name>
<dbReference type="Proteomes" id="UP001157915">
    <property type="component" value="Unassembled WGS sequence"/>
</dbReference>